<evidence type="ECO:0000313" key="3">
    <source>
        <dbReference type="EMBL" id="MBL4934096.1"/>
    </source>
</evidence>
<evidence type="ECO:0000313" key="4">
    <source>
        <dbReference type="Proteomes" id="UP000623681"/>
    </source>
</evidence>
<evidence type="ECO:0000256" key="1">
    <source>
        <dbReference type="ARBA" id="ARBA00022603"/>
    </source>
</evidence>
<dbReference type="SUPFAM" id="SSF53335">
    <property type="entry name" value="S-adenosyl-L-methionine-dependent methyltransferases"/>
    <property type="match status" value="1"/>
</dbReference>
<sequence>MFEISFIINHSNIEDILEKLEEIGLSSTYYETPFQVTIDNNGYGYYEKEDEDVLLKVYPDCESEDECLKVIDRIKNTLKLDEDINLSEINEGNWQEPFEPVDLKNGWVIGEPSLTLENYKKINFEPQGSFGTGLHETTQDMLRFILDLDFSDKKVLDLGAGSGILGIGAALKNAAKVVALDIRDVTMEVMHNAALNNLTNVEVLIKDVTKEKLEVKEKYDVVFINIGGEETLASMELINSVIESNGILLVSGLVEWSYEEVFKQIEVQGYSLVKKTKSNEWVTLFLQRSI</sequence>
<organism evidence="3 4">
    <name type="scientific">Clostridium paridis</name>
    <dbReference type="NCBI Taxonomy" id="2803863"/>
    <lineage>
        <taxon>Bacteria</taxon>
        <taxon>Bacillati</taxon>
        <taxon>Bacillota</taxon>
        <taxon>Clostridia</taxon>
        <taxon>Eubacteriales</taxon>
        <taxon>Clostridiaceae</taxon>
        <taxon>Clostridium</taxon>
    </lineage>
</organism>
<keyword evidence="3" id="KW-0687">Ribonucleoprotein</keyword>
<dbReference type="InterPro" id="IPR050078">
    <property type="entry name" value="Ribosomal_L11_MeTrfase_PrmA"/>
</dbReference>
<dbReference type="GO" id="GO:0032259">
    <property type="term" value="P:methylation"/>
    <property type="evidence" value="ECO:0007669"/>
    <property type="project" value="UniProtKB-KW"/>
</dbReference>
<dbReference type="InterPro" id="IPR029063">
    <property type="entry name" value="SAM-dependent_MTases_sf"/>
</dbReference>
<dbReference type="CDD" id="cd02440">
    <property type="entry name" value="AdoMet_MTases"/>
    <property type="match status" value="1"/>
</dbReference>
<keyword evidence="3" id="KW-0689">Ribosomal protein</keyword>
<gene>
    <name evidence="3" type="ORF">JK634_20095</name>
</gene>
<dbReference type="RefSeq" id="WP_202769555.1">
    <property type="nucleotide sequence ID" value="NZ_JAESWA010000029.1"/>
</dbReference>
<dbReference type="AlphaFoldDB" id="A0A937FKP3"/>
<dbReference type="Proteomes" id="UP000623681">
    <property type="component" value="Unassembled WGS sequence"/>
</dbReference>
<evidence type="ECO:0000256" key="2">
    <source>
        <dbReference type="ARBA" id="ARBA00022679"/>
    </source>
</evidence>
<accession>A0A937FKP3</accession>
<name>A0A937FKP3_9CLOT</name>
<comment type="caution">
    <text evidence="3">The sequence shown here is derived from an EMBL/GenBank/DDBJ whole genome shotgun (WGS) entry which is preliminary data.</text>
</comment>
<dbReference type="PANTHER" id="PTHR43648:SF1">
    <property type="entry name" value="ELECTRON TRANSFER FLAVOPROTEIN BETA SUBUNIT LYSINE METHYLTRANSFERASE"/>
    <property type="match status" value="1"/>
</dbReference>
<dbReference type="GO" id="GO:0005840">
    <property type="term" value="C:ribosome"/>
    <property type="evidence" value="ECO:0007669"/>
    <property type="project" value="UniProtKB-KW"/>
</dbReference>
<keyword evidence="2" id="KW-0808">Transferase</keyword>
<dbReference type="GO" id="GO:0008276">
    <property type="term" value="F:protein methyltransferase activity"/>
    <property type="evidence" value="ECO:0007669"/>
    <property type="project" value="TreeGrafter"/>
</dbReference>
<keyword evidence="1 3" id="KW-0489">Methyltransferase</keyword>
<dbReference type="Pfam" id="PF06325">
    <property type="entry name" value="PrmA"/>
    <property type="match status" value="1"/>
</dbReference>
<protein>
    <submittedName>
        <fullName evidence="3">50S ribosomal protein L11 methyltransferase</fullName>
    </submittedName>
</protein>
<dbReference type="Gene3D" id="3.40.50.150">
    <property type="entry name" value="Vaccinia Virus protein VP39"/>
    <property type="match status" value="1"/>
</dbReference>
<dbReference type="PANTHER" id="PTHR43648">
    <property type="entry name" value="ELECTRON TRANSFER FLAVOPROTEIN BETA SUBUNIT LYSINE METHYLTRANSFERASE"/>
    <property type="match status" value="1"/>
</dbReference>
<reference evidence="3" key="1">
    <citation type="submission" date="2021-01" db="EMBL/GenBank/DDBJ databases">
        <title>Genome public.</title>
        <authorList>
            <person name="Liu C."/>
            <person name="Sun Q."/>
        </authorList>
    </citation>
    <scope>NUCLEOTIDE SEQUENCE</scope>
    <source>
        <strain evidence="3">YIM B02565</strain>
    </source>
</reference>
<keyword evidence="4" id="KW-1185">Reference proteome</keyword>
<proteinExistence type="predicted"/>
<dbReference type="EMBL" id="JAESWA010000029">
    <property type="protein sequence ID" value="MBL4934096.1"/>
    <property type="molecule type" value="Genomic_DNA"/>
</dbReference>